<evidence type="ECO:0000256" key="4">
    <source>
        <dbReference type="ARBA" id="ARBA00022692"/>
    </source>
</evidence>
<feature type="transmembrane region" description="Helical" evidence="7">
    <location>
        <begin position="7"/>
        <end position="29"/>
    </location>
</feature>
<comment type="subcellular location">
    <subcellularLocation>
        <location evidence="1">Membrane</location>
        <topology evidence="1">Multi-pass membrane protein</topology>
    </subcellularLocation>
</comment>
<keyword evidence="6 7" id="KW-0472">Membrane</keyword>
<name>A0ABS0Y4L6_9HYPH</name>
<feature type="domain" description="Cation efflux protein transmembrane" evidence="8">
    <location>
        <begin position="11"/>
        <end position="202"/>
    </location>
</feature>
<dbReference type="InterPro" id="IPR002524">
    <property type="entry name" value="Cation_efflux"/>
</dbReference>
<dbReference type="Pfam" id="PF01545">
    <property type="entry name" value="Cation_efflux"/>
    <property type="match status" value="1"/>
</dbReference>
<dbReference type="Pfam" id="PF16916">
    <property type="entry name" value="ZT_dimer"/>
    <property type="match status" value="1"/>
</dbReference>
<dbReference type="PANTHER" id="PTHR43840:SF15">
    <property type="entry name" value="MITOCHONDRIAL METAL TRANSPORTER 1-RELATED"/>
    <property type="match status" value="1"/>
</dbReference>
<dbReference type="InterPro" id="IPR027470">
    <property type="entry name" value="Cation_efflux_CTD"/>
</dbReference>
<dbReference type="SUPFAM" id="SSF161111">
    <property type="entry name" value="Cation efflux protein transmembrane domain-like"/>
    <property type="match status" value="1"/>
</dbReference>
<keyword evidence="5 7" id="KW-1133">Transmembrane helix</keyword>
<evidence type="ECO:0000256" key="6">
    <source>
        <dbReference type="ARBA" id="ARBA00023136"/>
    </source>
</evidence>
<evidence type="ECO:0000259" key="9">
    <source>
        <dbReference type="Pfam" id="PF16916"/>
    </source>
</evidence>
<evidence type="ECO:0000256" key="5">
    <source>
        <dbReference type="ARBA" id="ARBA00022989"/>
    </source>
</evidence>
<reference evidence="11" key="1">
    <citation type="submission" date="2020-12" db="EMBL/GenBank/DDBJ databases">
        <title>Hymenobacter sp.</title>
        <authorList>
            <person name="Kim M.K."/>
        </authorList>
    </citation>
    <scope>NUCLEOTIDE SEQUENCE [LARGE SCALE GENOMIC DNA]</scope>
    <source>
        <strain evidence="11">BT325</strain>
    </source>
</reference>
<sequence>MDKIQKLAIGSIFVGTVVFVLKYAAYYITGSIALYSDALESIINVVTAVAAFMAVRLSAAPPDANHPYGHHKVEYFSAVLEGVLIIVAALAILREAYFGLLSPRVIDAPMHGLAINAVAGIVNAVWSWALIRHGRRLRSPALVADGRHLLTDVVTSAVVIVGLLLVPLTGWTWLDSALAAMVAVNILWSGWGLIKESIGGLMDEALPEATLVRVREIISANADGALEAHDLRTRHAGRMTFIDFHLVVPGAMSVTEAHDICDRLERALKADVEDALITIHVEPDNKAKHAGIVVL</sequence>
<feature type="transmembrane region" description="Helical" evidence="7">
    <location>
        <begin position="152"/>
        <end position="171"/>
    </location>
</feature>
<evidence type="ECO:0000313" key="11">
    <source>
        <dbReference type="Proteomes" id="UP000620670"/>
    </source>
</evidence>
<evidence type="ECO:0000256" key="7">
    <source>
        <dbReference type="SAM" id="Phobius"/>
    </source>
</evidence>
<evidence type="ECO:0000256" key="1">
    <source>
        <dbReference type="ARBA" id="ARBA00004141"/>
    </source>
</evidence>
<feature type="transmembrane region" description="Helical" evidence="7">
    <location>
        <begin position="113"/>
        <end position="131"/>
    </location>
</feature>
<feature type="transmembrane region" description="Helical" evidence="7">
    <location>
        <begin position="177"/>
        <end position="194"/>
    </location>
</feature>
<dbReference type="InterPro" id="IPR058533">
    <property type="entry name" value="Cation_efflux_TM"/>
</dbReference>
<dbReference type="InterPro" id="IPR050291">
    <property type="entry name" value="CDF_Transporter"/>
</dbReference>
<gene>
    <name evidence="10" type="ORF">JAO75_17590</name>
</gene>
<dbReference type="RefSeq" id="WP_199050449.1">
    <property type="nucleotide sequence ID" value="NZ_JAELXT010000022.1"/>
</dbReference>
<dbReference type="Gene3D" id="3.30.70.1350">
    <property type="entry name" value="Cation efflux protein, cytoplasmic domain"/>
    <property type="match status" value="1"/>
</dbReference>
<evidence type="ECO:0000256" key="2">
    <source>
        <dbReference type="ARBA" id="ARBA00008114"/>
    </source>
</evidence>
<feature type="transmembrane region" description="Helical" evidence="7">
    <location>
        <begin position="73"/>
        <end position="93"/>
    </location>
</feature>
<keyword evidence="4 7" id="KW-0812">Transmembrane</keyword>
<keyword evidence="3" id="KW-0813">Transport</keyword>
<comment type="caution">
    <text evidence="10">The sequence shown here is derived from an EMBL/GenBank/DDBJ whole genome shotgun (WGS) entry which is preliminary data.</text>
</comment>
<keyword evidence="11" id="KW-1185">Reference proteome</keyword>
<dbReference type="Proteomes" id="UP000620670">
    <property type="component" value="Unassembled WGS sequence"/>
</dbReference>
<evidence type="ECO:0000313" key="10">
    <source>
        <dbReference type="EMBL" id="MBJ6127219.1"/>
    </source>
</evidence>
<dbReference type="NCBIfam" id="TIGR01297">
    <property type="entry name" value="CDF"/>
    <property type="match status" value="1"/>
</dbReference>
<dbReference type="InterPro" id="IPR027469">
    <property type="entry name" value="Cation_efflux_TMD_sf"/>
</dbReference>
<evidence type="ECO:0000259" key="8">
    <source>
        <dbReference type="Pfam" id="PF01545"/>
    </source>
</evidence>
<dbReference type="SUPFAM" id="SSF160240">
    <property type="entry name" value="Cation efflux protein cytoplasmic domain-like"/>
    <property type="match status" value="1"/>
</dbReference>
<feature type="transmembrane region" description="Helical" evidence="7">
    <location>
        <begin position="41"/>
        <end position="61"/>
    </location>
</feature>
<evidence type="ECO:0000256" key="3">
    <source>
        <dbReference type="ARBA" id="ARBA00022448"/>
    </source>
</evidence>
<feature type="domain" description="Cation efflux protein cytoplasmic" evidence="9">
    <location>
        <begin position="206"/>
        <end position="283"/>
    </location>
</feature>
<comment type="similarity">
    <text evidence="2">Belongs to the cation diffusion facilitator (CDF) transporter (TC 2.A.4) family.</text>
</comment>
<dbReference type="PANTHER" id="PTHR43840">
    <property type="entry name" value="MITOCHONDRIAL METAL TRANSPORTER 1-RELATED"/>
    <property type="match status" value="1"/>
</dbReference>
<organism evidence="10 11">
    <name type="scientific">Microvirga splendida</name>
    <dbReference type="NCBI Taxonomy" id="2795727"/>
    <lineage>
        <taxon>Bacteria</taxon>
        <taxon>Pseudomonadati</taxon>
        <taxon>Pseudomonadota</taxon>
        <taxon>Alphaproteobacteria</taxon>
        <taxon>Hyphomicrobiales</taxon>
        <taxon>Methylobacteriaceae</taxon>
        <taxon>Microvirga</taxon>
    </lineage>
</organism>
<proteinExistence type="inferred from homology"/>
<dbReference type="EMBL" id="JAELXT010000022">
    <property type="protein sequence ID" value="MBJ6127219.1"/>
    <property type="molecule type" value="Genomic_DNA"/>
</dbReference>
<accession>A0ABS0Y4L6</accession>
<dbReference type="InterPro" id="IPR036837">
    <property type="entry name" value="Cation_efflux_CTD_sf"/>
</dbReference>
<dbReference type="Gene3D" id="1.20.1510.10">
    <property type="entry name" value="Cation efflux protein transmembrane domain"/>
    <property type="match status" value="1"/>
</dbReference>
<protein>
    <submittedName>
        <fullName evidence="10">Cation transporter</fullName>
    </submittedName>
</protein>